<dbReference type="AlphaFoldDB" id="A0A1H0PBI1"/>
<sequence length="276" mass="29808">MPIFRKHSRPPAKVETTAPSSPTVPSRLEARTAKKGRRHSRLASVVIAVTFQRLIEDAARDWTLEEELVLQALRRSTRALETASAQELSDYLGALSQDQLRGVASNVKGIYHELLFVQSENGDWDQVSAKVKEFTNHPGGDVEFVVDGNAIGEVQLKAVASEAQVLEHLARYPDIDVRVTEEVAARMPGIESSGFSNNELTRDVYDRLAELQGDGLVDEIGEGLATSSLVSSAIIAGKAVRGQHLSGSEIRSFLVDAGIGATTAAVLDILLLPITT</sequence>
<dbReference type="Proteomes" id="UP000324252">
    <property type="component" value="Unassembled WGS sequence"/>
</dbReference>
<evidence type="ECO:0000256" key="1">
    <source>
        <dbReference type="SAM" id="MobiDB-lite"/>
    </source>
</evidence>
<evidence type="ECO:0000313" key="3">
    <source>
        <dbReference type="Proteomes" id="UP000324252"/>
    </source>
</evidence>
<name>A0A1H0PBI1_9RHOB</name>
<feature type="region of interest" description="Disordered" evidence="1">
    <location>
        <begin position="1"/>
        <end position="35"/>
    </location>
</feature>
<protein>
    <submittedName>
        <fullName evidence="2">Uncharacterized protein</fullName>
    </submittedName>
</protein>
<accession>A0A1H0PBI1</accession>
<evidence type="ECO:0000313" key="2">
    <source>
        <dbReference type="EMBL" id="SHL04578.1"/>
    </source>
</evidence>
<proteinExistence type="predicted"/>
<gene>
    <name evidence="2" type="ORF">SAMN05444142_12111</name>
</gene>
<dbReference type="EMBL" id="FQZZ01000021">
    <property type="protein sequence ID" value="SHL04578.1"/>
    <property type="molecule type" value="Genomic_DNA"/>
</dbReference>
<keyword evidence="3" id="KW-1185">Reference proteome</keyword>
<feature type="compositionally biased region" description="Basic residues" evidence="1">
    <location>
        <begin position="1"/>
        <end position="10"/>
    </location>
</feature>
<reference evidence="2 3" key="1">
    <citation type="submission" date="2016-11" db="EMBL/GenBank/DDBJ databases">
        <authorList>
            <person name="Varghese N."/>
            <person name="Submissions S."/>
        </authorList>
    </citation>
    <scope>NUCLEOTIDE SEQUENCE [LARGE SCALE GENOMIC DNA]</scope>
    <source>
        <strain evidence="2 3">DSM 29620</strain>
    </source>
</reference>
<organism evidence="2 3">
    <name type="scientific">Lutimaribacter pacificus</name>
    <dbReference type="NCBI Taxonomy" id="391948"/>
    <lineage>
        <taxon>Bacteria</taxon>
        <taxon>Pseudomonadati</taxon>
        <taxon>Pseudomonadota</taxon>
        <taxon>Alphaproteobacteria</taxon>
        <taxon>Rhodobacterales</taxon>
        <taxon>Roseobacteraceae</taxon>
        <taxon>Lutimaribacter</taxon>
    </lineage>
</organism>